<evidence type="ECO:0000256" key="3">
    <source>
        <dbReference type="ARBA" id="ARBA00007301"/>
    </source>
</evidence>
<dbReference type="PIRSF" id="PIRSF000190">
    <property type="entry name" value="Pyd_amn-ph_oxd"/>
    <property type="match status" value="1"/>
</dbReference>
<evidence type="ECO:0000313" key="15">
    <source>
        <dbReference type="Proteomes" id="UP000323653"/>
    </source>
</evidence>
<comment type="subunit">
    <text evidence="4 9">Homodimer.</text>
</comment>
<name>A0A5C0VIV5_9SPHI</name>
<dbReference type="PANTHER" id="PTHR10851:SF0">
    <property type="entry name" value="PYRIDOXINE-5'-PHOSPHATE OXIDASE"/>
    <property type="match status" value="1"/>
</dbReference>
<comment type="catalytic activity">
    <reaction evidence="9">
        <text>pyridoxine 5'-phosphate + O2 = pyridoxal 5'-phosphate + H2O2</text>
        <dbReference type="Rhea" id="RHEA:15149"/>
        <dbReference type="ChEBI" id="CHEBI:15379"/>
        <dbReference type="ChEBI" id="CHEBI:16240"/>
        <dbReference type="ChEBI" id="CHEBI:58589"/>
        <dbReference type="ChEBI" id="CHEBI:597326"/>
        <dbReference type="EC" id="1.4.3.5"/>
    </reaction>
</comment>
<comment type="pathway">
    <text evidence="2 9">Cofactor metabolism; pyridoxal 5'-phosphate salvage; pyridoxal 5'-phosphate from pyridoxine 5'-phosphate: step 1/1.</text>
</comment>
<evidence type="ECO:0000256" key="9">
    <source>
        <dbReference type="HAMAP-Rule" id="MF_01629"/>
    </source>
</evidence>
<feature type="binding site" evidence="9 11">
    <location>
        <begin position="80"/>
        <end position="81"/>
    </location>
    <ligand>
        <name>FMN</name>
        <dbReference type="ChEBI" id="CHEBI:58210"/>
    </ligand>
</feature>
<evidence type="ECO:0000256" key="1">
    <source>
        <dbReference type="ARBA" id="ARBA00004738"/>
    </source>
</evidence>
<feature type="binding site" evidence="10">
    <location>
        <begin position="12"/>
        <end position="15"/>
    </location>
    <ligand>
        <name>substrate</name>
    </ligand>
</feature>
<organism evidence="14 15">
    <name type="scientific">Pedobacter aquae</name>
    <dbReference type="NCBI Taxonomy" id="2605747"/>
    <lineage>
        <taxon>Bacteria</taxon>
        <taxon>Pseudomonadati</taxon>
        <taxon>Bacteroidota</taxon>
        <taxon>Sphingobacteriia</taxon>
        <taxon>Sphingobacteriales</taxon>
        <taxon>Sphingobacteriaceae</taxon>
        <taxon>Pedobacter</taxon>
    </lineage>
</organism>
<dbReference type="NCBIfam" id="TIGR00558">
    <property type="entry name" value="pdxH"/>
    <property type="match status" value="1"/>
</dbReference>
<feature type="binding site" evidence="9 11">
    <location>
        <position position="109"/>
    </location>
    <ligand>
        <name>FMN</name>
        <dbReference type="ChEBI" id="CHEBI:58210"/>
    </ligand>
</feature>
<dbReference type="SUPFAM" id="SSF50475">
    <property type="entry name" value="FMN-binding split barrel"/>
    <property type="match status" value="1"/>
</dbReference>
<evidence type="ECO:0000256" key="7">
    <source>
        <dbReference type="ARBA" id="ARBA00023002"/>
    </source>
</evidence>
<dbReference type="EC" id="1.4.3.5" evidence="9"/>
<dbReference type="UniPathway" id="UPA01068">
    <property type="reaction ID" value="UER00304"/>
</dbReference>
<dbReference type="GO" id="GO:0010181">
    <property type="term" value="F:FMN binding"/>
    <property type="evidence" value="ECO:0007669"/>
    <property type="project" value="UniProtKB-UniRule"/>
</dbReference>
<evidence type="ECO:0000256" key="11">
    <source>
        <dbReference type="PIRSR" id="PIRSR000190-2"/>
    </source>
</evidence>
<dbReference type="FunFam" id="2.30.110.10:FF:000005">
    <property type="entry name" value="NAD(P)H-hydrate epimerase"/>
    <property type="match status" value="1"/>
</dbReference>
<evidence type="ECO:0000256" key="2">
    <source>
        <dbReference type="ARBA" id="ARBA00005037"/>
    </source>
</evidence>
<dbReference type="InterPro" id="IPR000659">
    <property type="entry name" value="Pyridox_Oxase"/>
</dbReference>
<feature type="binding site" evidence="9 11">
    <location>
        <begin position="65"/>
        <end position="70"/>
    </location>
    <ligand>
        <name>FMN</name>
        <dbReference type="ChEBI" id="CHEBI:58210"/>
    </ligand>
</feature>
<feature type="binding site" evidence="9 11">
    <location>
        <position position="190"/>
    </location>
    <ligand>
        <name>FMN</name>
        <dbReference type="ChEBI" id="CHEBI:58210"/>
    </ligand>
</feature>
<evidence type="ECO:0000259" key="12">
    <source>
        <dbReference type="Pfam" id="PF01243"/>
    </source>
</evidence>
<dbReference type="RefSeq" id="WP_149074589.1">
    <property type="nucleotide sequence ID" value="NZ_CP043329.1"/>
</dbReference>
<protein>
    <recommendedName>
        <fullName evidence="9">Pyridoxine/pyridoxamine 5'-phosphate oxidase</fullName>
        <ecNumber evidence="9">1.4.3.5</ecNumber>
    </recommendedName>
    <alternativeName>
        <fullName evidence="9">PNP/PMP oxidase</fullName>
        <shortName evidence="9">PNPOx</shortName>
    </alternativeName>
    <alternativeName>
        <fullName evidence="9">Pyridoxal 5'-phosphate synthase</fullName>
    </alternativeName>
</protein>
<keyword evidence="7 9" id="KW-0560">Oxidoreductase</keyword>
<evidence type="ECO:0000313" key="14">
    <source>
        <dbReference type="EMBL" id="QEK51631.1"/>
    </source>
</evidence>
<dbReference type="GO" id="GO:0004733">
    <property type="term" value="F:pyridoxamine phosphate oxidase activity"/>
    <property type="evidence" value="ECO:0007669"/>
    <property type="project" value="UniProtKB-UniRule"/>
</dbReference>
<keyword evidence="5 9" id="KW-0285">Flavoprotein</keyword>
<evidence type="ECO:0000256" key="4">
    <source>
        <dbReference type="ARBA" id="ARBA00011738"/>
    </source>
</evidence>
<comment type="catalytic activity">
    <reaction evidence="9">
        <text>pyridoxamine 5'-phosphate + O2 + H2O = pyridoxal 5'-phosphate + H2O2 + NH4(+)</text>
        <dbReference type="Rhea" id="RHEA:15817"/>
        <dbReference type="ChEBI" id="CHEBI:15377"/>
        <dbReference type="ChEBI" id="CHEBI:15379"/>
        <dbReference type="ChEBI" id="CHEBI:16240"/>
        <dbReference type="ChEBI" id="CHEBI:28938"/>
        <dbReference type="ChEBI" id="CHEBI:58451"/>
        <dbReference type="ChEBI" id="CHEBI:597326"/>
        <dbReference type="EC" id="1.4.3.5"/>
    </reaction>
</comment>
<gene>
    <name evidence="9 14" type="primary">pdxH</name>
    <name evidence="14" type="ORF">FYC62_08130</name>
</gene>
<dbReference type="Gene3D" id="2.30.110.10">
    <property type="entry name" value="Electron Transport, Fmn-binding Protein, Chain A"/>
    <property type="match status" value="1"/>
</dbReference>
<sequence length="218" mass="25609">MSEQKLNLKDLRQDYRSAFLLEEDIEKTPLKQFEKWFKDALKAEILEPNAMTLATASREGIPSARIVLLKDYDEDGFTFFTNYSSNKGQQLTENPFAALVFFWGDLERQIRIEGVIEKISIHESTSYYHSRPKGSQLGAWASPQSSVIPNREFLELNLKKLEEQYKDKEVVPKPDFWGGYRLIPNLIEFWQGRSNRLHDRITYKRQKDESWTIERLAP</sequence>
<feature type="binding site" evidence="9 10">
    <location>
        <position position="70"/>
    </location>
    <ligand>
        <name>substrate</name>
    </ligand>
</feature>
<keyword evidence="15" id="KW-1185">Reference proteome</keyword>
<comment type="pathway">
    <text evidence="1 9">Cofactor metabolism; pyridoxal 5'-phosphate salvage; pyridoxal 5'-phosphate from pyridoxamine 5'-phosphate: step 1/1.</text>
</comment>
<evidence type="ECO:0000256" key="10">
    <source>
        <dbReference type="PIRSR" id="PIRSR000190-1"/>
    </source>
</evidence>
<accession>A0A5C0VIV5</accession>
<proteinExistence type="inferred from homology"/>
<dbReference type="Pfam" id="PF10590">
    <property type="entry name" value="PNP_phzG_C"/>
    <property type="match status" value="1"/>
</dbReference>
<keyword evidence="8 9" id="KW-0664">Pyridoxine biosynthesis</keyword>
<dbReference type="NCBIfam" id="NF004231">
    <property type="entry name" value="PRK05679.1"/>
    <property type="match status" value="1"/>
</dbReference>
<dbReference type="EMBL" id="CP043329">
    <property type="protein sequence ID" value="QEK51631.1"/>
    <property type="molecule type" value="Genomic_DNA"/>
</dbReference>
<evidence type="ECO:0000256" key="8">
    <source>
        <dbReference type="ARBA" id="ARBA00023096"/>
    </source>
</evidence>
<keyword evidence="6 9" id="KW-0288">FMN</keyword>
<feature type="binding site" evidence="9 11">
    <location>
        <position position="87"/>
    </location>
    <ligand>
        <name>FMN</name>
        <dbReference type="ChEBI" id="CHEBI:58210"/>
    </ligand>
</feature>
<feature type="binding site" evidence="9 10">
    <location>
        <position position="127"/>
    </location>
    <ligand>
        <name>substrate</name>
    </ligand>
</feature>
<dbReference type="InterPro" id="IPR019740">
    <property type="entry name" value="Pyridox_Oxase_CS"/>
</dbReference>
<dbReference type="InterPro" id="IPR019576">
    <property type="entry name" value="Pyridoxamine_oxidase_dimer_C"/>
</dbReference>
<dbReference type="Pfam" id="PF01243">
    <property type="entry name" value="PNPOx_N"/>
    <property type="match status" value="1"/>
</dbReference>
<evidence type="ECO:0000259" key="13">
    <source>
        <dbReference type="Pfam" id="PF10590"/>
    </source>
</evidence>
<dbReference type="PROSITE" id="PS01064">
    <property type="entry name" value="PYRIDOX_OXIDASE"/>
    <property type="match status" value="1"/>
</dbReference>
<feature type="domain" description="Pyridoxine 5'-phosphate oxidase dimerisation C-terminal" evidence="13">
    <location>
        <begin position="177"/>
        <end position="218"/>
    </location>
</feature>
<comment type="caution">
    <text evidence="9">Lacks conserved residue(s) required for the propagation of feature annotation.</text>
</comment>
<feature type="binding site" evidence="9 11">
    <location>
        <begin position="144"/>
        <end position="145"/>
    </location>
    <ligand>
        <name>FMN</name>
        <dbReference type="ChEBI" id="CHEBI:58210"/>
    </ligand>
</feature>
<reference evidence="14 15" key="1">
    <citation type="submission" date="2019-08" db="EMBL/GenBank/DDBJ databases">
        <title>Pedobacter sp. nov., isolated from Han river, South Korea.</title>
        <authorList>
            <person name="Lee D.-H."/>
            <person name="Kim Y.-S."/>
            <person name="Hwang E.-M."/>
            <person name="Le Tran T.C."/>
            <person name="Cha C.-J."/>
        </authorList>
    </citation>
    <scope>NUCLEOTIDE SEQUENCE [LARGE SCALE GENOMIC DNA]</scope>
    <source>
        <strain evidence="14 15">CJ43</strain>
    </source>
</reference>
<dbReference type="HAMAP" id="MF_01629">
    <property type="entry name" value="PdxH"/>
    <property type="match status" value="1"/>
</dbReference>
<dbReference type="Proteomes" id="UP000323653">
    <property type="component" value="Chromosome"/>
</dbReference>
<dbReference type="AlphaFoldDB" id="A0A5C0VIV5"/>
<feature type="binding site" evidence="9 10">
    <location>
        <position position="131"/>
    </location>
    <ligand>
        <name>substrate</name>
    </ligand>
</feature>
<dbReference type="InterPro" id="IPR012349">
    <property type="entry name" value="Split_barrel_FMN-bd"/>
</dbReference>
<dbReference type="PANTHER" id="PTHR10851">
    <property type="entry name" value="PYRIDOXINE-5-PHOSPHATE OXIDASE"/>
    <property type="match status" value="1"/>
</dbReference>
<feature type="binding site" evidence="9 11">
    <location>
        <position position="200"/>
    </location>
    <ligand>
        <name>FMN</name>
        <dbReference type="ChEBI" id="CHEBI:58210"/>
    </ligand>
</feature>
<evidence type="ECO:0000256" key="5">
    <source>
        <dbReference type="ARBA" id="ARBA00022630"/>
    </source>
</evidence>
<comment type="function">
    <text evidence="9">Catalyzes the oxidation of either pyridoxine 5'-phosphate (PNP) or pyridoxamine 5'-phosphate (PMP) into pyridoxal 5'-phosphate (PLP).</text>
</comment>
<evidence type="ECO:0000256" key="6">
    <source>
        <dbReference type="ARBA" id="ARBA00022643"/>
    </source>
</evidence>
<dbReference type="KEGG" id="pej:FYC62_08130"/>
<dbReference type="InterPro" id="IPR011576">
    <property type="entry name" value="Pyridox_Oxase_N"/>
</dbReference>
<feature type="binding site" evidence="9 10">
    <location>
        <begin position="196"/>
        <end position="198"/>
    </location>
    <ligand>
        <name>substrate</name>
    </ligand>
</feature>
<feature type="binding site" evidence="9 10">
    <location>
        <position position="135"/>
    </location>
    <ligand>
        <name>substrate</name>
    </ligand>
</feature>
<dbReference type="GO" id="GO:0008615">
    <property type="term" value="P:pyridoxine biosynthetic process"/>
    <property type="evidence" value="ECO:0007669"/>
    <property type="project" value="UniProtKB-UniRule"/>
</dbReference>
<comment type="similarity">
    <text evidence="3 9">Belongs to the pyridoxamine 5'-phosphate oxidase family.</text>
</comment>
<comment type="cofactor">
    <cofactor evidence="9 11">
        <name>FMN</name>
        <dbReference type="ChEBI" id="CHEBI:58210"/>
    </cofactor>
    <text evidence="9 11">Binds 1 FMN per subunit.</text>
</comment>
<feature type="domain" description="Pyridoxamine 5'-phosphate oxidase N-terminal" evidence="12">
    <location>
        <begin position="37"/>
        <end position="163"/>
    </location>
</feature>